<dbReference type="InterPro" id="IPR012340">
    <property type="entry name" value="NA-bd_OB-fold"/>
</dbReference>
<reference evidence="2" key="1">
    <citation type="submission" date="2021-01" db="EMBL/GenBank/DDBJ databases">
        <authorList>
            <person name="Corre E."/>
            <person name="Pelletier E."/>
            <person name="Niang G."/>
            <person name="Scheremetjew M."/>
            <person name="Finn R."/>
            <person name="Kale V."/>
            <person name="Holt S."/>
            <person name="Cochrane G."/>
            <person name="Meng A."/>
            <person name="Brown T."/>
            <person name="Cohen L."/>
        </authorList>
    </citation>
    <scope>NUCLEOTIDE SEQUENCE</scope>
    <source>
        <strain evidence="2">SAG 11-49</strain>
    </source>
</reference>
<accession>A0A7S0RCJ6</accession>
<feature type="domain" description="S1 motif" evidence="1">
    <location>
        <begin position="59"/>
        <end position="132"/>
    </location>
</feature>
<organism evidence="2">
    <name type="scientific">Chlamydomonas leiostraca</name>
    <dbReference type="NCBI Taxonomy" id="1034604"/>
    <lineage>
        <taxon>Eukaryota</taxon>
        <taxon>Viridiplantae</taxon>
        <taxon>Chlorophyta</taxon>
        <taxon>core chlorophytes</taxon>
        <taxon>Chlorophyceae</taxon>
        <taxon>CS clade</taxon>
        <taxon>Chlamydomonadales</taxon>
        <taxon>Chlamydomonadaceae</taxon>
        <taxon>Chlamydomonas</taxon>
    </lineage>
</organism>
<dbReference type="InterPro" id="IPR003029">
    <property type="entry name" value="S1_domain"/>
</dbReference>
<feature type="domain" description="S1 motif" evidence="1">
    <location>
        <begin position="146"/>
        <end position="217"/>
    </location>
</feature>
<sequence>MQATGMLPVAGSTRLAATRVVPRHLAFVDRRAIAVRAAPATTTQQADPWLKVVEAEKKGEVVEVVVKSFNKGGLVCNLGELRAFVPYNQLAADTLKKGHAGDMSFLLGRKLRARVVSVDLQSARREIVLSQKKAVLGEALKGLAVGDEVSGVVAGVEEYGAFVTLDAPAGVSGLVHKSELSWEKFTRVDDVVKKGQRVRVKVHDVDASKCRLNLSLKRMTPDPLSQGLDNAEWGPTGAVPPAIQSLVDRLKGAAGVTDVMYTRQANDPHHVSQELQVFMSKAGPGSGARDGFLVVARLGSTLQELQVSSTLARDEFKTVLQSIK</sequence>
<dbReference type="PANTHER" id="PTHR47559">
    <property type="entry name" value="OS03G0844900 PROTEIN"/>
    <property type="match status" value="1"/>
</dbReference>
<dbReference type="GO" id="GO:0003676">
    <property type="term" value="F:nucleic acid binding"/>
    <property type="evidence" value="ECO:0007669"/>
    <property type="project" value="InterPro"/>
</dbReference>
<evidence type="ECO:0000313" key="2">
    <source>
        <dbReference type="EMBL" id="CAD8672953.1"/>
    </source>
</evidence>
<dbReference type="Pfam" id="PF00575">
    <property type="entry name" value="S1"/>
    <property type="match status" value="2"/>
</dbReference>
<dbReference type="PROSITE" id="PS50126">
    <property type="entry name" value="S1"/>
    <property type="match status" value="2"/>
</dbReference>
<dbReference type="PANTHER" id="PTHR47559:SF1">
    <property type="entry name" value="OS03G0844900 PROTEIN"/>
    <property type="match status" value="1"/>
</dbReference>
<dbReference type="FunFam" id="2.40.50.140:FF:000103">
    <property type="entry name" value="protein RRP5 homolog"/>
    <property type="match status" value="1"/>
</dbReference>
<dbReference type="InterPro" id="IPR052757">
    <property type="entry name" value="Ribosomal_protein_S1"/>
</dbReference>
<dbReference type="Gene3D" id="2.40.50.140">
    <property type="entry name" value="Nucleic acid-binding proteins"/>
    <property type="match status" value="2"/>
</dbReference>
<dbReference type="SUPFAM" id="SSF50249">
    <property type="entry name" value="Nucleic acid-binding proteins"/>
    <property type="match status" value="2"/>
</dbReference>
<dbReference type="AlphaFoldDB" id="A0A7S0RCJ6"/>
<name>A0A7S0RCJ6_9CHLO</name>
<dbReference type="SMART" id="SM00316">
    <property type="entry name" value="S1"/>
    <property type="match status" value="2"/>
</dbReference>
<proteinExistence type="predicted"/>
<evidence type="ECO:0000259" key="1">
    <source>
        <dbReference type="PROSITE" id="PS50126"/>
    </source>
</evidence>
<protein>
    <recommendedName>
        <fullName evidence="1">S1 motif domain-containing protein</fullName>
    </recommendedName>
</protein>
<dbReference type="EMBL" id="HBFB01009755">
    <property type="protein sequence ID" value="CAD8672953.1"/>
    <property type="molecule type" value="Transcribed_RNA"/>
</dbReference>
<gene>
    <name evidence="2" type="ORF">CLEI1391_LOCUS5548</name>
</gene>